<dbReference type="Proteomes" id="UP000228568">
    <property type="component" value="Unassembled WGS sequence"/>
</dbReference>
<sequence length="130" mass="14511">MSTQEKPQDYFEQLRSEMLPYIPIQAKTLLEIGCGTGNFGVAMKSRQEVTVWGIEMNPKATNQAETRLDKVICGNAVEVIADVPDAKFDCIVCNDILEHLVDPADFLQKLKQKLTATGKIVISIPNVHFF</sequence>
<evidence type="ECO:0008006" key="3">
    <source>
        <dbReference type="Google" id="ProtNLM"/>
    </source>
</evidence>
<dbReference type="SUPFAM" id="SSF53335">
    <property type="entry name" value="S-adenosyl-L-methionine-dependent methyltransferases"/>
    <property type="match status" value="1"/>
</dbReference>
<comment type="caution">
    <text evidence="1">The sequence shown here is derived from an EMBL/GenBank/DDBJ whole genome shotgun (WGS) entry which is preliminary data.</text>
</comment>
<dbReference type="EMBL" id="PFPK01000037">
    <property type="protein sequence ID" value="PIZ94626.1"/>
    <property type="molecule type" value="Genomic_DNA"/>
</dbReference>
<dbReference type="PANTHER" id="PTHR43861">
    <property type="entry name" value="TRANS-ACONITATE 2-METHYLTRANSFERASE-RELATED"/>
    <property type="match status" value="1"/>
</dbReference>
<protein>
    <recommendedName>
        <fullName evidence="3">Class I SAM-dependent methyltransferase</fullName>
    </recommendedName>
</protein>
<dbReference type="Pfam" id="PF13489">
    <property type="entry name" value="Methyltransf_23"/>
    <property type="match status" value="1"/>
</dbReference>
<name>A0A2M7V7H4_9BACT</name>
<accession>A0A2M7V7H4</accession>
<dbReference type="PANTHER" id="PTHR43861:SF6">
    <property type="entry name" value="METHYLTRANSFERASE TYPE 11"/>
    <property type="match status" value="1"/>
</dbReference>
<dbReference type="AlphaFoldDB" id="A0A2M7V7H4"/>
<dbReference type="InterPro" id="IPR029063">
    <property type="entry name" value="SAM-dependent_MTases_sf"/>
</dbReference>
<dbReference type="CDD" id="cd02440">
    <property type="entry name" value="AdoMet_MTases"/>
    <property type="match status" value="1"/>
</dbReference>
<gene>
    <name evidence="1" type="ORF">COX81_03020</name>
</gene>
<proteinExistence type="predicted"/>
<reference evidence="2" key="1">
    <citation type="submission" date="2017-09" db="EMBL/GenBank/DDBJ databases">
        <title>Depth-based differentiation of microbial function through sediment-hosted aquifers and enrichment of novel symbionts in the deep terrestrial subsurface.</title>
        <authorList>
            <person name="Probst A.J."/>
            <person name="Ladd B."/>
            <person name="Jarett J.K."/>
            <person name="Geller-Mcgrath D.E."/>
            <person name="Sieber C.M.K."/>
            <person name="Emerson J.B."/>
            <person name="Anantharaman K."/>
            <person name="Thomas B.C."/>
            <person name="Malmstrom R."/>
            <person name="Stieglmeier M."/>
            <person name="Klingl A."/>
            <person name="Woyke T."/>
            <person name="Ryan C.M."/>
            <person name="Banfield J.F."/>
        </authorList>
    </citation>
    <scope>NUCLEOTIDE SEQUENCE [LARGE SCALE GENOMIC DNA]</scope>
</reference>
<evidence type="ECO:0000313" key="2">
    <source>
        <dbReference type="Proteomes" id="UP000228568"/>
    </source>
</evidence>
<organism evidence="1 2">
    <name type="scientific">Candidatus Magasanikbacteria bacterium CG_4_10_14_0_2_um_filter_37_12</name>
    <dbReference type="NCBI Taxonomy" id="1974637"/>
    <lineage>
        <taxon>Bacteria</taxon>
        <taxon>Candidatus Magasanikiibacteriota</taxon>
    </lineage>
</organism>
<evidence type="ECO:0000313" key="1">
    <source>
        <dbReference type="EMBL" id="PIZ94626.1"/>
    </source>
</evidence>
<dbReference type="Gene3D" id="3.40.50.150">
    <property type="entry name" value="Vaccinia Virus protein VP39"/>
    <property type="match status" value="1"/>
</dbReference>